<evidence type="ECO:0000313" key="8">
    <source>
        <dbReference type="Proteomes" id="UP000308652"/>
    </source>
</evidence>
<keyword evidence="8" id="KW-1185">Reference proteome</keyword>
<organism evidence="7 8">
    <name type="scientific">Crucibulum laeve</name>
    <dbReference type="NCBI Taxonomy" id="68775"/>
    <lineage>
        <taxon>Eukaryota</taxon>
        <taxon>Fungi</taxon>
        <taxon>Dikarya</taxon>
        <taxon>Basidiomycota</taxon>
        <taxon>Agaricomycotina</taxon>
        <taxon>Agaricomycetes</taxon>
        <taxon>Agaricomycetidae</taxon>
        <taxon>Agaricales</taxon>
        <taxon>Agaricineae</taxon>
        <taxon>Nidulariaceae</taxon>
        <taxon>Crucibulum</taxon>
    </lineage>
</organism>
<dbReference type="Proteomes" id="UP000308652">
    <property type="component" value="Unassembled WGS sequence"/>
</dbReference>
<feature type="compositionally biased region" description="Polar residues" evidence="5">
    <location>
        <begin position="193"/>
        <end position="209"/>
    </location>
</feature>
<evidence type="ECO:0000259" key="6">
    <source>
        <dbReference type="Pfam" id="PF08938"/>
    </source>
</evidence>
<feature type="compositionally biased region" description="Low complexity" evidence="5">
    <location>
        <begin position="416"/>
        <end position="429"/>
    </location>
</feature>
<protein>
    <recommendedName>
        <fullName evidence="6">HBS1-like protein N-terminal domain-containing protein</fullName>
    </recommendedName>
</protein>
<feature type="compositionally biased region" description="Basic and acidic residues" evidence="5">
    <location>
        <begin position="598"/>
        <end position="607"/>
    </location>
</feature>
<dbReference type="OrthoDB" id="342024at2759"/>
<reference evidence="7 8" key="1">
    <citation type="journal article" date="2019" name="Nat. Ecol. Evol.">
        <title>Megaphylogeny resolves global patterns of mushroom evolution.</title>
        <authorList>
            <person name="Varga T."/>
            <person name="Krizsan K."/>
            <person name="Foldi C."/>
            <person name="Dima B."/>
            <person name="Sanchez-Garcia M."/>
            <person name="Sanchez-Ramirez S."/>
            <person name="Szollosi G.J."/>
            <person name="Szarkandi J.G."/>
            <person name="Papp V."/>
            <person name="Albert L."/>
            <person name="Andreopoulos W."/>
            <person name="Angelini C."/>
            <person name="Antonin V."/>
            <person name="Barry K.W."/>
            <person name="Bougher N.L."/>
            <person name="Buchanan P."/>
            <person name="Buyck B."/>
            <person name="Bense V."/>
            <person name="Catcheside P."/>
            <person name="Chovatia M."/>
            <person name="Cooper J."/>
            <person name="Damon W."/>
            <person name="Desjardin D."/>
            <person name="Finy P."/>
            <person name="Geml J."/>
            <person name="Haridas S."/>
            <person name="Hughes K."/>
            <person name="Justo A."/>
            <person name="Karasinski D."/>
            <person name="Kautmanova I."/>
            <person name="Kiss B."/>
            <person name="Kocsube S."/>
            <person name="Kotiranta H."/>
            <person name="LaButti K.M."/>
            <person name="Lechner B.E."/>
            <person name="Liimatainen K."/>
            <person name="Lipzen A."/>
            <person name="Lukacs Z."/>
            <person name="Mihaltcheva S."/>
            <person name="Morgado L.N."/>
            <person name="Niskanen T."/>
            <person name="Noordeloos M.E."/>
            <person name="Ohm R.A."/>
            <person name="Ortiz-Santana B."/>
            <person name="Ovrebo C."/>
            <person name="Racz N."/>
            <person name="Riley R."/>
            <person name="Savchenko A."/>
            <person name="Shiryaev A."/>
            <person name="Soop K."/>
            <person name="Spirin V."/>
            <person name="Szebenyi C."/>
            <person name="Tomsovsky M."/>
            <person name="Tulloss R.E."/>
            <person name="Uehling J."/>
            <person name="Grigoriev I.V."/>
            <person name="Vagvolgyi C."/>
            <person name="Papp T."/>
            <person name="Martin F.M."/>
            <person name="Miettinen O."/>
            <person name="Hibbett D.S."/>
            <person name="Nagy L.G."/>
        </authorList>
    </citation>
    <scope>NUCLEOTIDE SEQUENCE [LARGE SCALE GENOMIC DNA]</scope>
    <source>
        <strain evidence="7 8">CBS 166.37</strain>
    </source>
</reference>
<gene>
    <name evidence="7" type="ORF">BDQ12DRAFT_170939</name>
</gene>
<dbReference type="GO" id="GO:0005737">
    <property type="term" value="C:cytoplasm"/>
    <property type="evidence" value="ECO:0007669"/>
    <property type="project" value="UniProtKB-SubCell"/>
</dbReference>
<keyword evidence="4" id="KW-0648">Protein biosynthesis</keyword>
<dbReference type="STRING" id="68775.A0A5C3MCS4"/>
<sequence>MSRHRIIRNMNIDDELDDDALSDGAQEELTPEEQEQMEDAFDYVRQVIGGEDASGISDTAIKDILWGNYFDAQHTVQWALEEQERRQMARERKDWPGKQLPLVPQDDEDQYGYQEHHGYIDEEEGYGDGEHEVRSRLPLIHLAQQQGGVMYSEPGTPAPVQYRLSTITERTERTELSPYWARQQLAPPDTPRGMSSSASTSYGQVIENNMSEDGEAEGPQDPNFIPVSPSGSAIQRLSTYDPPPTNSPSESRSPQSTPRAPSIQIPPSEAIPDIPDLSSKSSKPVPIPPPVKEPPKKSKLAMLASSRASTASSMSTISESSRSSGTSLTGSVKTFPALRPSAQSIRPPSSVSSSAISKSLPPPPRSITSTTPSSTSSHVRRAIQAAMQLEALDRNATPKPATEKPLPSEASDRSKTPTPITTRPAAPTPSKTAEMPSSSPSRSPAQTSAPPPRPLSKLALLAQAKQIKADPSRAPKLPKTTTEYLTPIANGSSVTTAITTSYQSLYSLTDPSRPAIIPKLNVVPLNNNGPSSPDVKQSKLAMKIKKAQEKQRVEPPPPEEVITPPVSPMFNPTRSPVRASPSAFASLLISDALSPPEDEGRSGEKSGEKRHKHRPTTSDVITKDSEHRHRSRSRTHKHPKAPIPDFASTSSFAFDGPSPDDVVLKARQGTALGKQKPSSRTGAGVGNVSSKG</sequence>
<feature type="compositionally biased region" description="Low complexity" evidence="5">
    <location>
        <begin position="366"/>
        <end position="377"/>
    </location>
</feature>
<feature type="region of interest" description="Disordered" evidence="5">
    <location>
        <begin position="89"/>
        <end position="109"/>
    </location>
</feature>
<feature type="compositionally biased region" description="Polar residues" evidence="5">
    <location>
        <begin position="524"/>
        <end position="535"/>
    </location>
</feature>
<feature type="region of interest" description="Disordered" evidence="5">
    <location>
        <begin position="15"/>
        <end position="36"/>
    </location>
</feature>
<name>A0A5C3MCS4_9AGAR</name>
<evidence type="ECO:0000256" key="4">
    <source>
        <dbReference type="ARBA" id="ARBA00022917"/>
    </source>
</evidence>
<dbReference type="AlphaFoldDB" id="A0A5C3MCS4"/>
<comment type="subcellular location">
    <subcellularLocation>
        <location evidence="1">Cytoplasm</location>
    </subcellularLocation>
</comment>
<evidence type="ECO:0000256" key="5">
    <source>
        <dbReference type="SAM" id="MobiDB-lite"/>
    </source>
</evidence>
<keyword evidence="2" id="KW-0963">Cytoplasm</keyword>
<feature type="compositionally biased region" description="Low complexity" evidence="5">
    <location>
        <begin position="341"/>
        <end position="359"/>
    </location>
</feature>
<feature type="compositionally biased region" description="Polar residues" evidence="5">
    <location>
        <begin position="676"/>
        <end position="692"/>
    </location>
</feature>
<feature type="compositionally biased region" description="Low complexity" evidence="5">
    <location>
        <begin position="436"/>
        <end position="448"/>
    </location>
</feature>
<proteinExistence type="predicted"/>
<dbReference type="GO" id="GO:0006412">
    <property type="term" value="P:translation"/>
    <property type="evidence" value="ECO:0007669"/>
    <property type="project" value="UniProtKB-KW"/>
</dbReference>
<feature type="compositionally biased region" description="Polar residues" evidence="5">
    <location>
        <begin position="229"/>
        <end position="238"/>
    </location>
</feature>
<feature type="compositionally biased region" description="Polar residues" evidence="5">
    <location>
        <begin position="247"/>
        <end position="259"/>
    </location>
</feature>
<feature type="compositionally biased region" description="Low complexity" evidence="5">
    <location>
        <begin position="301"/>
        <end position="331"/>
    </location>
</feature>
<keyword evidence="3" id="KW-0378">Hydrolase</keyword>
<dbReference type="InterPro" id="IPR015033">
    <property type="entry name" value="HBS1-like_N"/>
</dbReference>
<feature type="domain" description="HBS1-like protein N-terminal" evidence="6">
    <location>
        <begin position="13"/>
        <end position="85"/>
    </location>
</feature>
<evidence type="ECO:0000256" key="2">
    <source>
        <dbReference type="ARBA" id="ARBA00022490"/>
    </source>
</evidence>
<dbReference type="EMBL" id="ML213591">
    <property type="protein sequence ID" value="TFK43259.1"/>
    <property type="molecule type" value="Genomic_DNA"/>
</dbReference>
<evidence type="ECO:0000256" key="3">
    <source>
        <dbReference type="ARBA" id="ARBA00022801"/>
    </source>
</evidence>
<feature type="compositionally biased region" description="Basic residues" evidence="5">
    <location>
        <begin position="628"/>
        <end position="640"/>
    </location>
</feature>
<dbReference type="Pfam" id="PF08938">
    <property type="entry name" value="HBS1_N"/>
    <property type="match status" value="1"/>
</dbReference>
<dbReference type="GO" id="GO:0016787">
    <property type="term" value="F:hydrolase activity"/>
    <property type="evidence" value="ECO:0007669"/>
    <property type="project" value="UniProtKB-KW"/>
</dbReference>
<evidence type="ECO:0000313" key="7">
    <source>
        <dbReference type="EMBL" id="TFK43259.1"/>
    </source>
</evidence>
<accession>A0A5C3MCS4</accession>
<feature type="region of interest" description="Disordered" evidence="5">
    <location>
        <begin position="523"/>
        <end position="692"/>
    </location>
</feature>
<evidence type="ECO:0000256" key="1">
    <source>
        <dbReference type="ARBA" id="ARBA00004496"/>
    </source>
</evidence>
<feature type="region of interest" description="Disordered" evidence="5">
    <location>
        <begin position="174"/>
        <end position="458"/>
    </location>
</feature>